<evidence type="ECO:0000313" key="6">
    <source>
        <dbReference type="EMBL" id="GAA0232686.1"/>
    </source>
</evidence>
<dbReference type="InterPro" id="IPR018060">
    <property type="entry name" value="HTH_AraC"/>
</dbReference>
<organism evidence="6 7">
    <name type="scientific">Methylophaga marina</name>
    <dbReference type="NCBI Taxonomy" id="45495"/>
    <lineage>
        <taxon>Bacteria</taxon>
        <taxon>Pseudomonadati</taxon>
        <taxon>Pseudomonadota</taxon>
        <taxon>Gammaproteobacteria</taxon>
        <taxon>Thiotrichales</taxon>
        <taxon>Piscirickettsiaceae</taxon>
        <taxon>Methylophaga</taxon>
    </lineage>
</organism>
<dbReference type="SMART" id="SM00342">
    <property type="entry name" value="HTH_ARAC"/>
    <property type="match status" value="1"/>
</dbReference>
<dbReference type="InterPro" id="IPR018062">
    <property type="entry name" value="HTH_AraC-typ_CS"/>
</dbReference>
<dbReference type="EMBL" id="BAAADG010000018">
    <property type="protein sequence ID" value="GAA0232686.1"/>
    <property type="molecule type" value="Genomic_DNA"/>
</dbReference>
<feature type="domain" description="HTH araC/xylS-type" evidence="5">
    <location>
        <begin position="269"/>
        <end position="367"/>
    </location>
</feature>
<name>A0ABP3DH80_9GAMM</name>
<evidence type="ECO:0000256" key="3">
    <source>
        <dbReference type="ARBA" id="ARBA00023163"/>
    </source>
</evidence>
<dbReference type="InterPro" id="IPR009057">
    <property type="entry name" value="Homeodomain-like_sf"/>
</dbReference>
<dbReference type="SUPFAM" id="SSF46689">
    <property type="entry name" value="Homeodomain-like"/>
    <property type="match status" value="2"/>
</dbReference>
<dbReference type="RefSeq" id="WP_286303343.1">
    <property type="nucleotide sequence ID" value="NZ_AP027741.1"/>
</dbReference>
<comment type="caution">
    <text evidence="6">The sequence shown here is derived from an EMBL/GenBank/DDBJ whole genome shotgun (WGS) entry which is preliminary data.</text>
</comment>
<evidence type="ECO:0000313" key="7">
    <source>
        <dbReference type="Proteomes" id="UP001501476"/>
    </source>
</evidence>
<dbReference type="Pfam" id="PF12833">
    <property type="entry name" value="HTH_18"/>
    <property type="match status" value="1"/>
</dbReference>
<protein>
    <recommendedName>
        <fullName evidence="5">HTH araC/xylS-type domain-containing protein</fullName>
    </recommendedName>
</protein>
<keyword evidence="3" id="KW-0804">Transcription</keyword>
<dbReference type="PROSITE" id="PS00041">
    <property type="entry name" value="HTH_ARAC_FAMILY_1"/>
    <property type="match status" value="1"/>
</dbReference>
<dbReference type="Gene3D" id="1.10.10.60">
    <property type="entry name" value="Homeodomain-like"/>
    <property type="match status" value="1"/>
</dbReference>
<evidence type="ECO:0000256" key="4">
    <source>
        <dbReference type="SAM" id="MobiDB-lite"/>
    </source>
</evidence>
<gene>
    <name evidence="6" type="ORF">GCM10008964_24920</name>
</gene>
<feature type="compositionally biased region" description="Polar residues" evidence="4">
    <location>
        <begin position="9"/>
        <end position="19"/>
    </location>
</feature>
<evidence type="ECO:0000256" key="1">
    <source>
        <dbReference type="ARBA" id="ARBA00023015"/>
    </source>
</evidence>
<evidence type="ECO:0000259" key="5">
    <source>
        <dbReference type="PROSITE" id="PS01124"/>
    </source>
</evidence>
<evidence type="ECO:0000256" key="2">
    <source>
        <dbReference type="ARBA" id="ARBA00023125"/>
    </source>
</evidence>
<dbReference type="PROSITE" id="PS01124">
    <property type="entry name" value="HTH_ARAC_FAMILY_2"/>
    <property type="match status" value="1"/>
</dbReference>
<dbReference type="InterPro" id="IPR053142">
    <property type="entry name" value="PchR_regulatory_protein"/>
</dbReference>
<accession>A0ABP3DH80</accession>
<dbReference type="PANTHER" id="PTHR47893:SF1">
    <property type="entry name" value="REGULATORY PROTEIN PCHR"/>
    <property type="match status" value="1"/>
</dbReference>
<dbReference type="Proteomes" id="UP001501476">
    <property type="component" value="Unassembled WGS sequence"/>
</dbReference>
<feature type="region of interest" description="Disordered" evidence="4">
    <location>
        <begin position="1"/>
        <end position="20"/>
    </location>
</feature>
<dbReference type="PANTHER" id="PTHR47893">
    <property type="entry name" value="REGULATORY PROTEIN PCHR"/>
    <property type="match status" value="1"/>
</dbReference>
<keyword evidence="1" id="KW-0805">Transcription regulation</keyword>
<keyword evidence="2" id="KW-0238">DNA-binding</keyword>
<keyword evidence="7" id="KW-1185">Reference proteome</keyword>
<proteinExistence type="predicted"/>
<reference evidence="7" key="1">
    <citation type="journal article" date="2019" name="Int. J. Syst. Evol. Microbiol.">
        <title>The Global Catalogue of Microorganisms (GCM) 10K type strain sequencing project: providing services to taxonomists for standard genome sequencing and annotation.</title>
        <authorList>
            <consortium name="The Broad Institute Genomics Platform"/>
            <consortium name="The Broad Institute Genome Sequencing Center for Infectious Disease"/>
            <person name="Wu L."/>
            <person name="Ma J."/>
        </authorList>
    </citation>
    <scope>NUCLEOTIDE SEQUENCE [LARGE SCALE GENOMIC DNA]</scope>
    <source>
        <strain evidence="7">JCM 6886</strain>
    </source>
</reference>
<sequence>MSKRHSVMKNHQSVESVLSNDEKTALTVAEQNDYSPNKQNNQVTARLDNMIYLSELNRMNVRYVSFSEDKAQDEVVLKGLFHHHFDRHGLSVHAGNLIEMADRTSFAELPPAISMTILFDGKVSFSLGSQRYQLGCLGEGRVECSAFIINQPEMLSRRFERGMHVNKLNIFIERQWLEERATTPDEKQHIQQLFQAHAAFYHWQASDVVAKLASDYLFKAQQTTIQDELLKEAIIFQLIAENLKVLTSLQRTEMPQKTDQPCATSLQENQLRHQIDDMLMQSMTVAEMASAIGLSVSTLQRKFKTTYGMTVNNYCRQRRLDMAKKALLVDKKSIGEAAFIAGYAHPSNFITAFKKRFKLTPSELVATILP</sequence>